<dbReference type="InterPro" id="IPR012867">
    <property type="entry name" value="DUF1648"/>
</dbReference>
<feature type="domain" description="DUF1648" evidence="1">
    <location>
        <begin position="39"/>
        <end position="66"/>
    </location>
</feature>
<sequence length="337" mass="33759">MTDDPGTGGRPAGRILLGSTVAPLGVAAAGALVLRNWRAQLPDPIATHWNLDGTADGFAGLPATIALVLGFGALFAALGFGLARAAAADPALTRAVAATVTGTVAFVTTLIVLATGSQRGLADATAAAPPGTSLLAALGVGLALGAAAAAIPRWSRGPATPPAAEAPRIPVGTDELVVWTRSVATGNVTTSALVAAIGLVAAMGVLTRLWILLGLAVLLAVLVAATCSIRVTVDARGVTVAGMFGWPHLHTRLGDIASASVTDVAPLRHFGGYGYRMAVFGPLRGARGFVLRGGPALVLHRRDGARTLVVVDDAATAAGLVNSLVERRGGARTDPSR</sequence>
<evidence type="ECO:0000259" key="1">
    <source>
        <dbReference type="Pfam" id="PF07853"/>
    </source>
</evidence>
<dbReference type="Proteomes" id="UP000042997">
    <property type="component" value="Unassembled WGS sequence"/>
</dbReference>
<dbReference type="OrthoDB" id="3178004at2"/>
<evidence type="ECO:0000313" key="3">
    <source>
        <dbReference type="Proteomes" id="UP000042997"/>
    </source>
</evidence>
<accession>A0A098BN22</accession>
<protein>
    <recommendedName>
        <fullName evidence="1">DUF1648 domain-containing protein</fullName>
    </recommendedName>
</protein>
<dbReference type="EMBL" id="CCSD01000056">
    <property type="protein sequence ID" value="CDZ89116.1"/>
    <property type="molecule type" value="Genomic_DNA"/>
</dbReference>
<dbReference type="KEGG" id="rrz:CS378_08020"/>
<dbReference type="eggNOG" id="ENOG5033VBA">
    <property type="taxonomic scope" value="Bacteria"/>
</dbReference>
<dbReference type="AlphaFoldDB" id="A0A098BN22"/>
<dbReference type="Pfam" id="PF07853">
    <property type="entry name" value="DUF1648"/>
    <property type="match status" value="1"/>
</dbReference>
<organism evidence="2 3">
    <name type="scientific">Rhodococcus ruber</name>
    <dbReference type="NCBI Taxonomy" id="1830"/>
    <lineage>
        <taxon>Bacteria</taxon>
        <taxon>Bacillati</taxon>
        <taxon>Actinomycetota</taxon>
        <taxon>Actinomycetes</taxon>
        <taxon>Mycobacteriales</taxon>
        <taxon>Nocardiaceae</taxon>
        <taxon>Rhodococcus</taxon>
    </lineage>
</organism>
<evidence type="ECO:0000313" key="2">
    <source>
        <dbReference type="EMBL" id="CDZ89116.1"/>
    </source>
</evidence>
<dbReference type="GeneID" id="66836972"/>
<reference evidence="2 3" key="1">
    <citation type="journal article" date="2014" name="Genome Announc.">
        <title>Draft Genome Sequence of Propane- and Butane-Oxidizing Actinobacterium Rhodococcus ruber IEGM 231.</title>
        <authorList>
            <person name="Ivshina I.B."/>
            <person name="Kuyukina M.S."/>
            <person name="Krivoruchko A.V."/>
            <person name="Barbe V."/>
            <person name="Fischer C."/>
        </authorList>
    </citation>
    <scope>NUCLEOTIDE SEQUENCE [LARGE SCALE GENOMIC DNA]</scope>
</reference>
<proteinExistence type="predicted"/>
<dbReference type="RefSeq" id="WP_010591942.1">
    <property type="nucleotide sequence ID" value="NZ_CP024315.1"/>
</dbReference>
<name>A0A098BN22_9NOCA</name>
<gene>
    <name evidence="2" type="ORF">RHRU231_450283</name>
</gene>